<proteinExistence type="predicted"/>
<dbReference type="AlphaFoldDB" id="A0A0W0YT77"/>
<organism evidence="1 2">
    <name type="scientific">Legionella shakespearei DSM 23087</name>
    <dbReference type="NCBI Taxonomy" id="1122169"/>
    <lineage>
        <taxon>Bacteria</taxon>
        <taxon>Pseudomonadati</taxon>
        <taxon>Pseudomonadota</taxon>
        <taxon>Gammaproteobacteria</taxon>
        <taxon>Legionellales</taxon>
        <taxon>Legionellaceae</taxon>
        <taxon>Legionella</taxon>
    </lineage>
</organism>
<dbReference type="EMBL" id="LNYW01000046">
    <property type="protein sequence ID" value="KTD60039.1"/>
    <property type="molecule type" value="Genomic_DNA"/>
</dbReference>
<sequence>MTKIINVYVNGTLDSNEVPQNGSISLATLLHHLTVRNENSMSTCIKGCALESWDPRDLYLVFSFHSSAQAARIVRQVKQELKNSEEPIVLNIYGFSRGAIVAFMTCMELDQIDRSRLTINVAGFDPVPVNYQRSVKADMFFGTRTTLSSKVADLGACHNVGEMLVLFTNRPCPSFMGFSPILPILPDTSHFEVDVMPGKHEDAVAFTLDQGKVSAVNTESILMFHRIVEFMQRCGTVFDFSLLRFDDNLVVPMDSDHLLGLYAQTVHDIAAQHDRSMHLNNTIHTIHSEDRVYLNRHHQTLAGVAPNDDQCILTVERNPQNRVAEPEFKAAL</sequence>
<dbReference type="STRING" id="1122169.Lsha_1789"/>
<name>A0A0W0YT77_9GAMM</name>
<dbReference type="PATRIC" id="fig|1122169.6.peg.2053"/>
<dbReference type="OrthoDB" id="5638169at2"/>
<evidence type="ECO:0008006" key="3">
    <source>
        <dbReference type="Google" id="ProtNLM"/>
    </source>
</evidence>
<gene>
    <name evidence="1" type="ORF">Lsha_1789</name>
</gene>
<evidence type="ECO:0000313" key="2">
    <source>
        <dbReference type="Proteomes" id="UP000054600"/>
    </source>
</evidence>
<dbReference type="RefSeq" id="WP_155823475.1">
    <property type="nucleotide sequence ID" value="NZ_KB892382.1"/>
</dbReference>
<protein>
    <recommendedName>
        <fullName evidence="3">DUF2235 domain-containing protein</fullName>
    </recommendedName>
</protein>
<keyword evidence="2" id="KW-1185">Reference proteome</keyword>
<reference evidence="1 2" key="1">
    <citation type="submission" date="2015-11" db="EMBL/GenBank/DDBJ databases">
        <title>Genomic analysis of 38 Legionella species identifies large and diverse effector repertoires.</title>
        <authorList>
            <person name="Burstein D."/>
            <person name="Amaro F."/>
            <person name="Zusman T."/>
            <person name="Lifshitz Z."/>
            <person name="Cohen O."/>
            <person name="Gilbert J.A."/>
            <person name="Pupko T."/>
            <person name="Shuman H.A."/>
            <person name="Segal G."/>
        </authorList>
    </citation>
    <scope>NUCLEOTIDE SEQUENCE [LARGE SCALE GENOMIC DNA]</scope>
    <source>
        <strain evidence="1 2">ATCC 49655</strain>
    </source>
</reference>
<accession>A0A0W0YT77</accession>
<evidence type="ECO:0000313" key="1">
    <source>
        <dbReference type="EMBL" id="KTD60039.1"/>
    </source>
</evidence>
<comment type="caution">
    <text evidence="1">The sequence shown here is derived from an EMBL/GenBank/DDBJ whole genome shotgun (WGS) entry which is preliminary data.</text>
</comment>
<dbReference type="Proteomes" id="UP000054600">
    <property type="component" value="Unassembled WGS sequence"/>
</dbReference>